<dbReference type="GO" id="GO:0031177">
    <property type="term" value="F:phosphopantetheine binding"/>
    <property type="evidence" value="ECO:0007669"/>
    <property type="project" value="InterPro"/>
</dbReference>
<dbReference type="PROSITE" id="PS50075">
    <property type="entry name" value="CARRIER"/>
    <property type="match status" value="2"/>
</dbReference>
<dbReference type="PANTHER" id="PTHR45527:SF1">
    <property type="entry name" value="FATTY ACID SYNTHASE"/>
    <property type="match status" value="1"/>
</dbReference>
<dbReference type="Gene3D" id="3.40.50.12780">
    <property type="entry name" value="N-terminal domain of ligase-like"/>
    <property type="match status" value="2"/>
</dbReference>
<evidence type="ECO:0000256" key="3">
    <source>
        <dbReference type="ARBA" id="ARBA00022553"/>
    </source>
</evidence>
<accession>K8A5B4</accession>
<dbReference type="InterPro" id="IPR020845">
    <property type="entry name" value="AMP-binding_CS"/>
</dbReference>
<dbReference type="InterPro" id="IPR010071">
    <property type="entry name" value="AA_adenyl_dom"/>
</dbReference>
<dbReference type="SUPFAM" id="SSF52777">
    <property type="entry name" value="CoA-dependent acyltransferases"/>
    <property type="match status" value="8"/>
</dbReference>
<dbReference type="InterPro" id="IPR020806">
    <property type="entry name" value="PKS_PP-bd"/>
</dbReference>
<dbReference type="InterPro" id="IPR001242">
    <property type="entry name" value="Condensation_dom"/>
</dbReference>
<dbReference type="GO" id="GO:0003824">
    <property type="term" value="F:catalytic activity"/>
    <property type="evidence" value="ECO:0007669"/>
    <property type="project" value="InterPro"/>
</dbReference>
<dbReference type="InterPro" id="IPR036736">
    <property type="entry name" value="ACP-like_sf"/>
</dbReference>
<dbReference type="InterPro" id="IPR025110">
    <property type="entry name" value="AMP-bd_C"/>
</dbReference>
<dbReference type="InterPro" id="IPR009081">
    <property type="entry name" value="PP-bd_ACP"/>
</dbReference>
<dbReference type="FunFam" id="1.10.1200.10:FF:000016">
    <property type="entry name" value="Non-ribosomal peptide synthase"/>
    <property type="match status" value="1"/>
</dbReference>
<dbReference type="InterPro" id="IPR000873">
    <property type="entry name" value="AMP-dep_synth/lig_dom"/>
</dbReference>
<dbReference type="FunFam" id="3.30.300.30:FF:000015">
    <property type="entry name" value="Nonribosomal peptide synthase SidD"/>
    <property type="match status" value="1"/>
</dbReference>
<dbReference type="SMART" id="SM00823">
    <property type="entry name" value="PKS_PP"/>
    <property type="match status" value="2"/>
</dbReference>
<evidence type="ECO:0000256" key="2">
    <source>
        <dbReference type="ARBA" id="ARBA00022450"/>
    </source>
</evidence>
<evidence type="ECO:0000313" key="5">
    <source>
        <dbReference type="EMBL" id="CCJ67646.1"/>
    </source>
</evidence>
<keyword evidence="3" id="KW-0597">Phosphoprotein</keyword>
<dbReference type="Gene3D" id="1.10.1200.10">
    <property type="entry name" value="ACP-like"/>
    <property type="match status" value="2"/>
</dbReference>
<dbReference type="InterPro" id="IPR023213">
    <property type="entry name" value="CAT-like_dom_sf"/>
</dbReference>
<dbReference type="Pfam" id="PF13193">
    <property type="entry name" value="AMP-binding_C"/>
    <property type="match status" value="1"/>
</dbReference>
<reference evidence="5" key="1">
    <citation type="journal article" date="2012" name="Angew. Chem. Int. Ed.">
        <title>Imaging Mass Spectrometry and Genome Mining Reveal Highly Antifungal Virulence Factor of Mushroom Soft Rot Pathogens.</title>
        <authorList>
            <person name="Graupner K."/>
            <person name="Scherlach K."/>
            <person name="Bretschneider T."/>
            <person name="Lackner G."/>
            <person name="Roth M."/>
            <person name="Gross H."/>
            <person name="Hertweck C."/>
        </authorList>
    </citation>
    <scope>NUCLEOTIDE SEQUENCE</scope>
    <source>
        <strain evidence="5">DSM 9628</strain>
    </source>
</reference>
<dbReference type="InterPro" id="IPR006162">
    <property type="entry name" value="Ppantetheine_attach_site"/>
</dbReference>
<evidence type="ECO:0000259" key="4">
    <source>
        <dbReference type="PROSITE" id="PS50075"/>
    </source>
</evidence>
<dbReference type="PANTHER" id="PTHR45527">
    <property type="entry name" value="NONRIBOSOMAL PEPTIDE SYNTHETASE"/>
    <property type="match status" value="1"/>
</dbReference>
<dbReference type="CDD" id="cd05930">
    <property type="entry name" value="A_NRPS"/>
    <property type="match status" value="1"/>
</dbReference>
<dbReference type="GO" id="GO:0043041">
    <property type="term" value="P:amino acid activation for nonribosomal peptide biosynthetic process"/>
    <property type="evidence" value="ECO:0007669"/>
    <property type="project" value="TreeGrafter"/>
</dbReference>
<dbReference type="Gene3D" id="3.30.559.30">
    <property type="entry name" value="Nonribosomal peptide synthetase, condensation domain"/>
    <property type="match status" value="4"/>
</dbReference>
<dbReference type="PROSITE" id="PS00012">
    <property type="entry name" value="PHOSPHOPANTETHEINE"/>
    <property type="match status" value="2"/>
</dbReference>
<dbReference type="Pfam" id="PF00550">
    <property type="entry name" value="PP-binding"/>
    <property type="match status" value="2"/>
</dbReference>
<dbReference type="Gene3D" id="3.30.559.10">
    <property type="entry name" value="Chloramphenicol acetyltransferase-like domain"/>
    <property type="match status" value="4"/>
</dbReference>
<protein>
    <submittedName>
        <fullName evidence="5">JagB</fullName>
    </submittedName>
</protein>
<feature type="domain" description="Carrier" evidence="4">
    <location>
        <begin position="2400"/>
        <end position="2474"/>
    </location>
</feature>
<sequence length="2920" mass="308564">MPSFEAALSSTQHEMWIAESLDPGTTAFHVPLAIELSGTLDERALRAALSGLVQRHEALRTSFAVRGEDVVQVIGPAASPALGTIALDGADDAAIDALLRQLAARPFDLAQGALHIALICVAPQRHILFLGLHHLICDGWSLSILGRDLRALYLTHACAAAGGGDAILAPADYQFVDWSEWRRGLPADTAARAFWSETFATLPPPCQLDQADPRLPHSVAASVEAELDAPAWSAVQLRARQSGVTPFEWLASLFALFLGRVHGVADLVIAVPVANREQQEFADTVGCLVNTVPLRLTLAHGQPFAEQVRRLAPRMRAAFAAGPLSRQELDELIRQRHPQYGGQLGHAMFALQNATGMAHDWGDGLRAVPRPIENLGAKSDLAMRIEPMDGRARMVLEYRSSLLGAPLAAALMAGWSQWLHSMCADPERSTDNLALADAPAAPAQEPHALPSGAAPDLWSGFVAQVLRDGAATALVDSDGAQISYAALHRSACRVAAALGELGLGAESRVGLACERHAGLLAAMLGILAAGATYVPLDPRYPAERLAYLAGDAQLRCVLADAAGAEALAGLALPLPVLSIDALPAAADGGWRAPAIHPEQAAYVIYTSGSTGQPKGCVVSHRNVASLMASAVALHGYDRHDVWTLFHSYAFDFSVWEIWGALLLGGRLVLVPYAASRDPEALYALLARQRVTVLSQTPTAFRSLLAVDAELHAGHPLALRRVIFGGEALEPAMLGDWYRRHGAATEFINMYGITETTVHVTSRALAAQDLARGSVIGGALPGWRLYLLDAALQPVAPGLTGELYVGGAGVTRGYLGRAALSAERFLPDPFAGDGSRMYRSGDLGRWRDDGELEYLGRADQQVKIRGYRIELGEIEAALAAHGAVRDAVVLALEVGGEGDKRLVAWLTPREAGTTPAEAELRGWLGGRLPEHMIPAALVWLERLPLTSNGKLDRAALTLPQDVDGVDGAAAPRGALEQLLAGLWQGILARPAIGRDDNFFALGGDSILALRLVAKIREHGYSCSAREIFQHPTLVALAPALNRAAMPADDGDGFDARLTPIEAWFFDLELSNRHHWNQAVVLELAAGLAPAVVAAAIEAQVRRHAAFFWSWRQDGAGWSVAQDHAAPRHLWLALPGAADDAQAAQLAQQRIHLSDGALSVCVHIDARPARLVWLVHHLAVDAVSWHVLLGDVAAALDGAAVGQARLASSRQRRVRDSAGFDRQQLALWSQTAQQARPSLFDAAGACTYGDQRRRDLLVGGALWRQLQDALRHGLRLDELLLAALAPALAGLAGQSAIALALEHHGRDLDERGAQAGAEVGWFTAIAPIVVSAPPEAEPLDWLANTVEALALWTPRAAEWLGARPALAPQDRALPAISFNYLGNFAAPSEGGALKVLPLPALALHDPDGRRPFAHDLIAWSDAGGLHLQWLYDGAHHDPAVVDNWLAAIVARLELLAGALDRSGPRLPALALQEGLVYHAANDDSDRLPSYLGQVRGTLSGALDAARFEAAWIALTRRHAALRTRFYWQADGRVRQQIETAVRIPLRQVDLRGLDAASAGQVLRQELAAQHRKPFALDKAPLMRLLLARLDEQRWAFGWTHHHAIVDGWSLPVLLTDLLALYDAQQNLPLPAACTPAELARYRLSRDSRTASAAWRELLAPLASPSRLASGAAGPAADADLDLTLAQPLGDALGALAASHGLTLNSLFQTAWTLTVAAFSDTLVPCFGVTVAGRDAPLAGIEQLVGLAINTLPMVVALDPAEPLIALARRVQSTLVRMQAHAETPLPALQRLAGHAGHELFDTLYVFENYPRGALSGRTLTVSDIEMAERAHYPVTLAVLPGPAIGLRLALRGAGSATALGAALLARLQATLQALAATPQLPAGALHAALPACAAGAAAVPAAAGGASFSEIFERSAAATPDAIAIACGDVQWRYGELDAMAERVAGALQQRGIGPETLVALCARRTPETMACLLGVAKAGAAFLPLDADTPAARLRATLDRAAPALVIAETELGAALTGLALATPAALLAAGAGPRTRQAASLDALAYVIYTSGSTGTPKGVEVSQRGLHNLMQAQQRACRIDPAARVYQFASLGFDAAVSELLMAFGAGATLCLPEQGRGVVDIDFEADLRRHRPTHITLPPSLLASLAPAALDSVHTLLVAGERSGAAQLQPWRAPGRLLINAYGPTEASVCASMEAWDGAGDPLLGRPMAGVTMHLLDSWMRPVEAGVIGELYLGGAGLARGYRALPGLTAAAFVPDPFSDRPGQRLYRSGDLARRLADGRLVYAGRRDEQIKLRGQRIEPGEVEAVLASLPGVRRVRVAAWNGDGALRLAAWIEDGDGRADLAQLAQLAARQLTPAMVPSLWAAVPDWPLNASGKVDARLLPVPAPLAGGGAADAPLEAGGAVFDAVCAAWAEALGLAAVAASDDFYAIGGDSILAMRISSRLRAEGYVLQPRDILEAVTPLELARRLAAPPAQAQHPAAPLLEAPLAPAQRWFLDLAGGQPRRFLLSAELQLAPGFDRARLLAALRQAMEGYPVLRARLAPELDRQWLDPHAAVPVLCSAAGQPRAQFMGAARAVIDPLQGPAFVCALYLGDGDGGAASLLLAGHHLWLDVISLQHLAAAIERAYQGAPARPAATTFLHWSEQLARLAGAGAFDAEAGYWRGVLAPAGLHLLASARPDYASVGREQWSLPLAPDATPPLAMLEALLLQALGNVLAGAGRPELLVECERHGRDPVAGQAAALDVSDATGWFTAAFPVRVRSGDTVAALARRLAQLPHGGIGFGALRDHRRALLGADFAALYGACRVGFNFLGRIRAGQQHGQSLFDAIGASDPLHDIAPELALPHPLTVEAWLDGDGLSVRWSGQRGGAAPELAAAHRREVQRLLDGGAASVSAATVGAELPAPDEMQALLAQLRWAD</sequence>
<keyword evidence="2" id="KW-0596">Phosphopantetheine</keyword>
<gene>
    <name evidence="5" type="primary">jagB</name>
</gene>
<dbReference type="NCBIfam" id="TIGR01733">
    <property type="entry name" value="AA-adenyl-dom"/>
    <property type="match status" value="2"/>
</dbReference>
<dbReference type="InterPro" id="IPR042099">
    <property type="entry name" value="ANL_N_sf"/>
</dbReference>
<proteinExistence type="predicted"/>
<dbReference type="SUPFAM" id="SSF47336">
    <property type="entry name" value="ACP-like"/>
    <property type="match status" value="2"/>
</dbReference>
<dbReference type="SUPFAM" id="SSF56801">
    <property type="entry name" value="Acetyl-CoA synthetase-like"/>
    <property type="match status" value="2"/>
</dbReference>
<evidence type="ECO:0000256" key="1">
    <source>
        <dbReference type="ARBA" id="ARBA00001957"/>
    </source>
</evidence>
<dbReference type="GO" id="GO:0005737">
    <property type="term" value="C:cytoplasm"/>
    <property type="evidence" value="ECO:0007669"/>
    <property type="project" value="TreeGrafter"/>
</dbReference>
<dbReference type="FunFam" id="3.40.50.12780:FF:000012">
    <property type="entry name" value="Non-ribosomal peptide synthetase"/>
    <property type="match status" value="1"/>
</dbReference>
<dbReference type="EMBL" id="HE967328">
    <property type="protein sequence ID" value="CCJ67646.1"/>
    <property type="molecule type" value="Genomic_DNA"/>
</dbReference>
<dbReference type="GO" id="GO:0072330">
    <property type="term" value="P:monocarboxylic acid biosynthetic process"/>
    <property type="evidence" value="ECO:0007669"/>
    <property type="project" value="UniProtKB-ARBA"/>
</dbReference>
<dbReference type="GO" id="GO:0044550">
    <property type="term" value="P:secondary metabolite biosynthetic process"/>
    <property type="evidence" value="ECO:0007669"/>
    <property type="project" value="TreeGrafter"/>
</dbReference>
<dbReference type="CDD" id="cd17643">
    <property type="entry name" value="A_NRPS_Cytc1-like"/>
    <property type="match status" value="1"/>
</dbReference>
<comment type="cofactor">
    <cofactor evidence="1">
        <name>pantetheine 4'-phosphate</name>
        <dbReference type="ChEBI" id="CHEBI:47942"/>
    </cofactor>
</comment>
<name>K8A5B4_9BURK</name>
<organism evidence="5">
    <name type="scientific">Janthinobacterium agaricidamnosum</name>
    <dbReference type="NCBI Taxonomy" id="55508"/>
    <lineage>
        <taxon>Bacteria</taxon>
        <taxon>Pseudomonadati</taxon>
        <taxon>Pseudomonadota</taxon>
        <taxon>Betaproteobacteria</taxon>
        <taxon>Burkholderiales</taxon>
        <taxon>Oxalobacteraceae</taxon>
        <taxon>Janthinobacterium</taxon>
    </lineage>
</organism>
<dbReference type="FunFam" id="2.30.38.10:FF:000001">
    <property type="entry name" value="Non-ribosomal peptide synthetase PvdI"/>
    <property type="match status" value="1"/>
</dbReference>
<dbReference type="PROSITE" id="PS00455">
    <property type="entry name" value="AMP_BINDING"/>
    <property type="match status" value="2"/>
</dbReference>
<dbReference type="InterPro" id="IPR045851">
    <property type="entry name" value="AMP-bd_C_sf"/>
</dbReference>
<dbReference type="FunFam" id="3.40.50.980:FF:000002">
    <property type="entry name" value="Enterobactin synthetase component F"/>
    <property type="match status" value="1"/>
</dbReference>
<dbReference type="Pfam" id="PF00501">
    <property type="entry name" value="AMP-binding"/>
    <property type="match status" value="2"/>
</dbReference>
<dbReference type="Gene3D" id="3.30.300.30">
    <property type="match status" value="2"/>
</dbReference>
<dbReference type="Pfam" id="PF00668">
    <property type="entry name" value="Condensation"/>
    <property type="match status" value="4"/>
</dbReference>
<feature type="domain" description="Carrier" evidence="4">
    <location>
        <begin position="969"/>
        <end position="1043"/>
    </location>
</feature>